<feature type="active site" description="Charge relay system" evidence="5 6">
    <location>
        <position position="562"/>
    </location>
</feature>
<dbReference type="PROSITE" id="PS51892">
    <property type="entry name" value="SUBTILASE"/>
    <property type="match status" value="1"/>
</dbReference>
<dbReference type="VEuPathDB" id="TrichDB:TVAGG3_0950940"/>
<gene>
    <name evidence="10" type="ORF">TVAG_162950</name>
</gene>
<keyword evidence="3 6" id="KW-0378">Hydrolase</keyword>
<feature type="region of interest" description="Disordered" evidence="7">
    <location>
        <begin position="919"/>
        <end position="956"/>
    </location>
</feature>
<keyword evidence="11" id="KW-1185">Reference proteome</keyword>
<comment type="similarity">
    <text evidence="1 6">Belongs to the peptidase S8 family.</text>
</comment>
<dbReference type="InterPro" id="IPR022398">
    <property type="entry name" value="Peptidase_S8_His-AS"/>
</dbReference>
<feature type="active site" description="Charge relay system" evidence="5 6">
    <location>
        <position position="207"/>
    </location>
</feature>
<keyword evidence="8" id="KW-0812">Transmembrane</keyword>
<dbReference type="KEGG" id="tva:5466147"/>
<dbReference type="PROSITE" id="PS00137">
    <property type="entry name" value="SUBTILASE_HIS"/>
    <property type="match status" value="1"/>
</dbReference>
<reference evidence="10" key="1">
    <citation type="submission" date="2006-10" db="EMBL/GenBank/DDBJ databases">
        <authorList>
            <person name="Amadeo P."/>
            <person name="Zhao Q."/>
            <person name="Wortman J."/>
            <person name="Fraser-Liggett C."/>
            <person name="Carlton J."/>
        </authorList>
    </citation>
    <scope>NUCLEOTIDE SEQUENCE</scope>
    <source>
        <strain evidence="10">G3</strain>
    </source>
</reference>
<dbReference type="GO" id="GO:0004252">
    <property type="term" value="F:serine-type endopeptidase activity"/>
    <property type="evidence" value="ECO:0000318"/>
    <property type="project" value="GO_Central"/>
</dbReference>
<keyword evidence="4 6" id="KW-0720">Serine protease</keyword>
<dbReference type="InterPro" id="IPR051048">
    <property type="entry name" value="Peptidase_S8/S53_subtilisin"/>
</dbReference>
<dbReference type="InterPro" id="IPR036852">
    <property type="entry name" value="Peptidase_S8/S53_dom_sf"/>
</dbReference>
<evidence type="ECO:0000256" key="3">
    <source>
        <dbReference type="ARBA" id="ARBA00022801"/>
    </source>
</evidence>
<dbReference type="InParanoid" id="A2DFX3"/>
<dbReference type="SUPFAM" id="SSF52743">
    <property type="entry name" value="Subtilisin-like"/>
    <property type="match status" value="1"/>
</dbReference>
<dbReference type="SUPFAM" id="SSF49785">
    <property type="entry name" value="Galactose-binding domain-like"/>
    <property type="match status" value="1"/>
</dbReference>
<dbReference type="AlphaFoldDB" id="A2DFX3"/>
<keyword evidence="8" id="KW-0472">Membrane</keyword>
<accession>A2DFX3</accession>
<evidence type="ECO:0000256" key="7">
    <source>
        <dbReference type="SAM" id="MobiDB-lite"/>
    </source>
</evidence>
<evidence type="ECO:0000313" key="11">
    <source>
        <dbReference type="Proteomes" id="UP000001542"/>
    </source>
</evidence>
<sequence length="1034" mass="114811">MGKVSPTLLSQLLDIENFPKSTRKLHSINPGWFYIHFLNAVNNSYLESFDSHQLYFSLANKIEYGWYKHYLNEEQSNYLQNKKDIKLYSIIKPKSQLRKVLDIAPDERYLIETIPEWAEENKNYKVEHFARSFYTVSGNIDINAVYDDPRVASIRKFPSRKLKNRFTTGYIQTNDRNVTFDNDAISYDRPLTRKGLNGKGQVISVFDTGVDYLHPFFYDPNVKPPVGTANPAHRKILQIVPCADSKDVLHGHGTHVCGTALGEAYCGPECGLSLYNGVASKSKLIMYDLGFFHDGNAMNGDFSLENSSIDIQELGSYISSNSWGVDVDCDEVTWGYDVMSYFHPHLLFVFAAGNSGAAHDLSCPSDSKSVLSVGSVDRLKLSYIHDYSAPIYAEHNSSQISVNQISNSKNILSSSINDGAKYRIYEREIAPVTDCKDKVVMISRNDCETLQKAVDGGAAAVIMSGGNSCSVSLSNVIGVYTSEDSFNVIKSWGRVTLTKRSVRSGNQVKASFSSYGPSFYSLTKPDILVPGQTVYSSDGAVHYSENPTAATESSLVTKSGTSMSTPAAAGMAAIIRQFFVDKFYPYFEQRDDGETFNPTSYFVRACFITCSQPIQGASYLTPDTASGYGTPVLNDLLGGINGLRVCDEQQILPGKSNNYKVKTNSSKIPLVITMAYLDYVPDFHVRRSLFADLDLIVRSPSGKIFKGNGKSDSLNTNERVYISENEVEEGEYDITVLANNFAVDKEFTNISYALVAMGPISQEDFVSNPVFLTKTTEKPKIECSNGVFNGDKCVCNDEYTGMLCDKKFQIIEPDKDYRVNPVLYNIYYYSVSINDNSHSYTPELSIAVLERNRPNISVVLSASKFDNLYDEGVMHTAATRTSKFSLDKEMFGENAYLALYSSKQNTPFTFRVSLKKSSSQPETSSTASKPTNIPPTPEQIVDKSPRTAAPTSKDDYQEEKVITPTIIALSSALIIIVSIIIILLLWPGVCRCVDGDDSSIAKKLLRNRKKIQDLKEKLNPNHGEISDTVDAIAV</sequence>
<evidence type="ECO:0000256" key="2">
    <source>
        <dbReference type="ARBA" id="ARBA00022670"/>
    </source>
</evidence>
<dbReference type="Pfam" id="PF00082">
    <property type="entry name" value="Peptidase_S8"/>
    <property type="match status" value="1"/>
</dbReference>
<feature type="compositionally biased region" description="Low complexity" evidence="7">
    <location>
        <begin position="919"/>
        <end position="929"/>
    </location>
</feature>
<organism evidence="10 11">
    <name type="scientific">Trichomonas vaginalis (strain ATCC PRA-98 / G3)</name>
    <dbReference type="NCBI Taxonomy" id="412133"/>
    <lineage>
        <taxon>Eukaryota</taxon>
        <taxon>Metamonada</taxon>
        <taxon>Parabasalia</taxon>
        <taxon>Trichomonadida</taxon>
        <taxon>Trichomonadidae</taxon>
        <taxon>Trichomonas</taxon>
    </lineage>
</organism>
<dbReference type="FunFam" id="3.40.50.200:FF:000069">
    <property type="entry name" value="Clan SB, family S8, subtilisin-like serine peptidase"/>
    <property type="match status" value="1"/>
</dbReference>
<evidence type="ECO:0000256" key="8">
    <source>
        <dbReference type="SAM" id="Phobius"/>
    </source>
</evidence>
<proteinExistence type="inferred from homology"/>
<feature type="transmembrane region" description="Helical" evidence="8">
    <location>
        <begin position="966"/>
        <end position="986"/>
    </location>
</feature>
<dbReference type="InterPro" id="IPR008979">
    <property type="entry name" value="Galactose-bd-like_sf"/>
</dbReference>
<feature type="active site" description="Charge relay system" evidence="5 6">
    <location>
        <position position="252"/>
    </location>
</feature>
<dbReference type="GO" id="GO:0016485">
    <property type="term" value="P:protein processing"/>
    <property type="evidence" value="ECO:0000318"/>
    <property type="project" value="GO_Central"/>
</dbReference>
<dbReference type="InterPro" id="IPR000209">
    <property type="entry name" value="Peptidase_S8/S53_dom"/>
</dbReference>
<dbReference type="CDD" id="cd04842">
    <property type="entry name" value="Peptidases_S8_Kp43_protease"/>
    <property type="match status" value="1"/>
</dbReference>
<dbReference type="PRINTS" id="PR00723">
    <property type="entry name" value="SUBTILISIN"/>
</dbReference>
<dbReference type="EMBL" id="DS113196">
    <property type="protein sequence ID" value="EAY20600.1"/>
    <property type="molecule type" value="Genomic_DNA"/>
</dbReference>
<dbReference type="RefSeq" id="XP_001581586.1">
    <property type="nucleotide sequence ID" value="XM_001581536.1"/>
</dbReference>
<dbReference type="FunFam" id="3.40.50.200:FF:000059">
    <property type="entry name" value="Clan SB, family S8, subtilisin-like serine peptidase"/>
    <property type="match status" value="1"/>
</dbReference>
<evidence type="ECO:0000256" key="5">
    <source>
        <dbReference type="PIRSR" id="PIRSR615500-1"/>
    </source>
</evidence>
<dbReference type="InterPro" id="IPR015500">
    <property type="entry name" value="Peptidase_S8_subtilisin-rel"/>
</dbReference>
<dbReference type="GO" id="GO:0016020">
    <property type="term" value="C:membrane"/>
    <property type="evidence" value="ECO:0000318"/>
    <property type="project" value="GO_Central"/>
</dbReference>
<dbReference type="Gene3D" id="2.60.120.380">
    <property type="match status" value="1"/>
</dbReference>
<dbReference type="VEuPathDB" id="TrichDB:TVAG_162950"/>
<evidence type="ECO:0000313" key="10">
    <source>
        <dbReference type="EMBL" id="EAY20600.1"/>
    </source>
</evidence>
<dbReference type="PROSITE" id="PS00138">
    <property type="entry name" value="SUBTILASE_SER"/>
    <property type="match status" value="1"/>
</dbReference>
<evidence type="ECO:0000256" key="1">
    <source>
        <dbReference type="ARBA" id="ARBA00011073"/>
    </source>
</evidence>
<dbReference type="InterPro" id="IPR023828">
    <property type="entry name" value="Peptidase_S8_Ser-AS"/>
</dbReference>
<evidence type="ECO:0000256" key="4">
    <source>
        <dbReference type="ARBA" id="ARBA00022825"/>
    </source>
</evidence>
<dbReference type="OrthoDB" id="509353at2759"/>
<keyword evidence="8" id="KW-1133">Transmembrane helix</keyword>
<evidence type="ECO:0000259" key="9">
    <source>
        <dbReference type="Pfam" id="PF00082"/>
    </source>
</evidence>
<keyword evidence="2 6" id="KW-0645">Protease</keyword>
<dbReference type="PANTHER" id="PTHR43399">
    <property type="entry name" value="SUBTILISIN-RELATED"/>
    <property type="match status" value="1"/>
</dbReference>
<name>A2DFX3_TRIV3</name>
<dbReference type="Proteomes" id="UP000001542">
    <property type="component" value="Unassembled WGS sequence"/>
</dbReference>
<dbReference type="Gene3D" id="3.40.50.200">
    <property type="entry name" value="Peptidase S8/S53 domain"/>
    <property type="match status" value="2"/>
</dbReference>
<feature type="domain" description="Peptidase S8/S53" evidence="9">
    <location>
        <begin position="198"/>
        <end position="579"/>
    </location>
</feature>
<evidence type="ECO:0000256" key="6">
    <source>
        <dbReference type="PROSITE-ProRule" id="PRU01240"/>
    </source>
</evidence>
<reference evidence="10" key="2">
    <citation type="journal article" date="2007" name="Science">
        <title>Draft genome sequence of the sexually transmitted pathogen Trichomonas vaginalis.</title>
        <authorList>
            <person name="Carlton J.M."/>
            <person name="Hirt R.P."/>
            <person name="Silva J.C."/>
            <person name="Delcher A.L."/>
            <person name="Schatz M."/>
            <person name="Zhao Q."/>
            <person name="Wortman J.R."/>
            <person name="Bidwell S.L."/>
            <person name="Alsmark U.C.M."/>
            <person name="Besteiro S."/>
            <person name="Sicheritz-Ponten T."/>
            <person name="Noel C.J."/>
            <person name="Dacks J.B."/>
            <person name="Foster P.G."/>
            <person name="Simillion C."/>
            <person name="Van de Peer Y."/>
            <person name="Miranda-Saavedra D."/>
            <person name="Barton G.J."/>
            <person name="Westrop G.D."/>
            <person name="Mueller S."/>
            <person name="Dessi D."/>
            <person name="Fiori P.L."/>
            <person name="Ren Q."/>
            <person name="Paulsen I."/>
            <person name="Zhang H."/>
            <person name="Bastida-Corcuera F.D."/>
            <person name="Simoes-Barbosa A."/>
            <person name="Brown M.T."/>
            <person name="Hayes R.D."/>
            <person name="Mukherjee M."/>
            <person name="Okumura C.Y."/>
            <person name="Schneider R."/>
            <person name="Smith A.J."/>
            <person name="Vanacova S."/>
            <person name="Villalvazo M."/>
            <person name="Haas B.J."/>
            <person name="Pertea M."/>
            <person name="Feldblyum T.V."/>
            <person name="Utterback T.R."/>
            <person name="Shu C.L."/>
            <person name="Osoegawa K."/>
            <person name="de Jong P.J."/>
            <person name="Hrdy I."/>
            <person name="Horvathova L."/>
            <person name="Zubacova Z."/>
            <person name="Dolezal P."/>
            <person name="Malik S.B."/>
            <person name="Logsdon J.M. Jr."/>
            <person name="Henze K."/>
            <person name="Gupta A."/>
            <person name="Wang C.C."/>
            <person name="Dunne R.L."/>
            <person name="Upcroft J.A."/>
            <person name="Upcroft P."/>
            <person name="White O."/>
            <person name="Salzberg S.L."/>
            <person name="Tang P."/>
            <person name="Chiu C.-H."/>
            <person name="Lee Y.-S."/>
            <person name="Embley T.M."/>
            <person name="Coombs G.H."/>
            <person name="Mottram J.C."/>
            <person name="Tachezy J."/>
            <person name="Fraser-Liggett C.M."/>
            <person name="Johnson P.J."/>
        </authorList>
    </citation>
    <scope>NUCLEOTIDE SEQUENCE [LARGE SCALE GENOMIC DNA]</scope>
    <source>
        <strain evidence="10">G3</strain>
    </source>
</reference>
<dbReference type="PANTHER" id="PTHR43399:SF4">
    <property type="entry name" value="CELL WALL-ASSOCIATED PROTEASE"/>
    <property type="match status" value="1"/>
</dbReference>
<dbReference type="InterPro" id="IPR034058">
    <property type="entry name" value="TagA/B/C/D_pept_dom"/>
</dbReference>
<protein>
    <submittedName>
        <fullName evidence="10">Clan SB, family S8, subtilisin-like serine peptidase</fullName>
    </submittedName>
</protein>